<feature type="region of interest" description="Disordered" evidence="1">
    <location>
        <begin position="49"/>
        <end position="110"/>
    </location>
</feature>
<comment type="caution">
    <text evidence="2">The sequence shown here is derived from an EMBL/GenBank/DDBJ whole genome shotgun (WGS) entry which is preliminary data.</text>
</comment>
<accession>A0A199UZJ4</accession>
<sequence length="165" mass="18321">HPHLLPPRRDRLRNCGRHLVSLRQNLSSLISAKTAAALSAASIIFHSSDPPTPSASATAPSRTDQIPPPPAPRRARRPRRPRPDAASIGSGAAPPRPLRPRPPPPLPSQVFEFADAHAGRVQLELSRTRFLRYQQLTNGSKLMLIASQVLHQGVNFFWRIEYLMF</sequence>
<evidence type="ECO:0000313" key="3">
    <source>
        <dbReference type="Proteomes" id="UP000092600"/>
    </source>
</evidence>
<dbReference type="AlphaFoldDB" id="A0A199UZJ4"/>
<feature type="compositionally biased region" description="Low complexity" evidence="1">
    <location>
        <begin position="49"/>
        <end position="64"/>
    </location>
</feature>
<organism evidence="2 3">
    <name type="scientific">Ananas comosus</name>
    <name type="common">Pineapple</name>
    <name type="synonym">Ananas ananas</name>
    <dbReference type="NCBI Taxonomy" id="4615"/>
    <lineage>
        <taxon>Eukaryota</taxon>
        <taxon>Viridiplantae</taxon>
        <taxon>Streptophyta</taxon>
        <taxon>Embryophyta</taxon>
        <taxon>Tracheophyta</taxon>
        <taxon>Spermatophyta</taxon>
        <taxon>Magnoliopsida</taxon>
        <taxon>Liliopsida</taxon>
        <taxon>Poales</taxon>
        <taxon>Bromeliaceae</taxon>
        <taxon>Bromelioideae</taxon>
        <taxon>Ananas</taxon>
    </lineage>
</organism>
<dbReference type="EMBL" id="LSRQ01004087">
    <property type="protein sequence ID" value="OAY70070.1"/>
    <property type="molecule type" value="Genomic_DNA"/>
</dbReference>
<feature type="non-terminal residue" evidence="2">
    <location>
        <position position="1"/>
    </location>
</feature>
<gene>
    <name evidence="2" type="ORF">ACMD2_17791</name>
</gene>
<protein>
    <submittedName>
        <fullName evidence="2">Uncharacterized protein</fullName>
    </submittedName>
</protein>
<proteinExistence type="predicted"/>
<evidence type="ECO:0000313" key="2">
    <source>
        <dbReference type="EMBL" id="OAY70070.1"/>
    </source>
</evidence>
<dbReference type="Proteomes" id="UP000092600">
    <property type="component" value="Unassembled WGS sequence"/>
</dbReference>
<feature type="compositionally biased region" description="Pro residues" evidence="1">
    <location>
        <begin position="94"/>
        <end position="107"/>
    </location>
</feature>
<evidence type="ECO:0000256" key="1">
    <source>
        <dbReference type="SAM" id="MobiDB-lite"/>
    </source>
</evidence>
<reference evidence="2 3" key="1">
    <citation type="journal article" date="2016" name="DNA Res.">
        <title>The draft genome of MD-2 pineapple using hybrid error correction of long reads.</title>
        <authorList>
            <person name="Redwan R.M."/>
            <person name="Saidin A."/>
            <person name="Kumar S.V."/>
        </authorList>
    </citation>
    <scope>NUCLEOTIDE SEQUENCE [LARGE SCALE GENOMIC DNA]</scope>
    <source>
        <strain evidence="3">cv. MD2</strain>
        <tissue evidence="2">Leaf</tissue>
    </source>
</reference>
<name>A0A199UZJ4_ANACO</name>